<evidence type="ECO:0000256" key="1">
    <source>
        <dbReference type="SAM" id="MobiDB-lite"/>
    </source>
</evidence>
<dbReference type="Gene3D" id="1.10.10.2050">
    <property type="match status" value="1"/>
</dbReference>
<dbReference type="GO" id="GO:0009982">
    <property type="term" value="F:pseudouridine synthase activity"/>
    <property type="evidence" value="ECO:0007669"/>
    <property type="project" value="TreeGrafter"/>
</dbReference>
<evidence type="ECO:0000313" key="4">
    <source>
        <dbReference type="Proteomes" id="UP001152803"/>
    </source>
</evidence>
<dbReference type="FunFam" id="1.10.10.2050:FF:000001">
    <property type="entry name" value="putative tRNA pseudouridine synthase Pus10"/>
    <property type="match status" value="1"/>
</dbReference>
<dbReference type="PANTHER" id="PTHR21568">
    <property type="entry name" value="TRNA PSEUDOURIDINE SYNTHASE PUS10"/>
    <property type="match status" value="1"/>
</dbReference>
<dbReference type="Proteomes" id="UP001152803">
    <property type="component" value="Unassembled WGS sequence"/>
</dbReference>
<feature type="region of interest" description="Disordered" evidence="1">
    <location>
        <begin position="53"/>
        <end position="110"/>
    </location>
</feature>
<dbReference type="OrthoDB" id="271937at2759"/>
<dbReference type="Pfam" id="PF21237">
    <property type="entry name" value="Pus10_N_euk"/>
    <property type="match status" value="1"/>
</dbReference>
<dbReference type="EMBL" id="JAFJMO010000002">
    <property type="protein sequence ID" value="KAJ8285098.1"/>
    <property type="molecule type" value="Genomic_DNA"/>
</dbReference>
<dbReference type="GO" id="GO:0031119">
    <property type="term" value="P:tRNA pseudouridine synthesis"/>
    <property type="evidence" value="ECO:0007669"/>
    <property type="project" value="TreeGrafter"/>
</dbReference>
<dbReference type="InterPro" id="IPR048742">
    <property type="entry name" value="Pus10_N_euk"/>
</dbReference>
<feature type="domain" description="Pus10 N-terminal eukaryotes" evidence="2">
    <location>
        <begin position="117"/>
        <end position="271"/>
    </location>
</feature>
<evidence type="ECO:0000313" key="3">
    <source>
        <dbReference type="EMBL" id="KAJ8285098.1"/>
    </source>
</evidence>
<dbReference type="InterPro" id="IPR039894">
    <property type="entry name" value="Pus10-like"/>
</dbReference>
<reference evidence="3" key="1">
    <citation type="journal article" date="2023" name="Science">
        <title>Genome structures resolve the early diversification of teleost fishes.</title>
        <authorList>
            <person name="Parey E."/>
            <person name="Louis A."/>
            <person name="Montfort J."/>
            <person name="Bouchez O."/>
            <person name="Roques C."/>
            <person name="Iampietro C."/>
            <person name="Lluch J."/>
            <person name="Castinel A."/>
            <person name="Donnadieu C."/>
            <person name="Desvignes T."/>
            <person name="Floi Bucao C."/>
            <person name="Jouanno E."/>
            <person name="Wen M."/>
            <person name="Mejri S."/>
            <person name="Dirks R."/>
            <person name="Jansen H."/>
            <person name="Henkel C."/>
            <person name="Chen W.J."/>
            <person name="Zahm M."/>
            <person name="Cabau C."/>
            <person name="Klopp C."/>
            <person name="Thompson A.W."/>
            <person name="Robinson-Rechavi M."/>
            <person name="Braasch I."/>
            <person name="Lecointre G."/>
            <person name="Bobe J."/>
            <person name="Postlethwait J.H."/>
            <person name="Berthelot C."/>
            <person name="Roest Crollius H."/>
            <person name="Guiguen Y."/>
        </authorList>
    </citation>
    <scope>NUCLEOTIDE SEQUENCE</scope>
    <source>
        <strain evidence="3">Concon-B</strain>
    </source>
</reference>
<dbReference type="PANTHER" id="PTHR21568:SF0">
    <property type="entry name" value="TRNA PSEUDOURIDINE SYNTHASE PUS10"/>
    <property type="match status" value="1"/>
</dbReference>
<dbReference type="PROSITE" id="PS51257">
    <property type="entry name" value="PROKAR_LIPOPROTEIN"/>
    <property type="match status" value="1"/>
</dbReference>
<feature type="compositionally biased region" description="Low complexity" evidence="1">
    <location>
        <begin position="87"/>
        <end position="101"/>
    </location>
</feature>
<name>A0A9Q1E0D2_CONCO</name>
<keyword evidence="4" id="KW-1185">Reference proteome</keyword>
<organism evidence="3 4">
    <name type="scientific">Conger conger</name>
    <name type="common">Conger eel</name>
    <name type="synonym">Muraena conger</name>
    <dbReference type="NCBI Taxonomy" id="82655"/>
    <lineage>
        <taxon>Eukaryota</taxon>
        <taxon>Metazoa</taxon>
        <taxon>Chordata</taxon>
        <taxon>Craniata</taxon>
        <taxon>Vertebrata</taxon>
        <taxon>Euteleostomi</taxon>
        <taxon>Actinopterygii</taxon>
        <taxon>Neopterygii</taxon>
        <taxon>Teleostei</taxon>
        <taxon>Anguilliformes</taxon>
        <taxon>Congridae</taxon>
        <taxon>Conger</taxon>
    </lineage>
</organism>
<comment type="caution">
    <text evidence="3">The sequence shown here is derived from an EMBL/GenBank/DDBJ whole genome shotgun (WGS) entry which is preliminary data.</text>
</comment>
<dbReference type="AlphaFoldDB" id="A0A9Q1E0D2"/>
<sequence length="271" mass="29234">MLPLKVKDRPIVHALLAAGCCARCVLRFCCVGLQSAYRQTYEDLARELDVFMSEGGDKPPEATAQDPPGDPPCKKARLETEQGNTGAGDQAGAPGDQAGAPGPRPETGSGTAEPGVCVVCLGVLQHYCDHAFARRVSEAVTAEGYQFDSLVLSVSLPAQLSVREHSAWLLVKKPVRDKGVCLGKDDVIQVKEAYKWIMNGLVSQELGTPVLPKSLFEVSVGFTHPETDGDCHFLATSCSDCFKPAKNKLSVFTRMAVVKALEKISEENFRR</sequence>
<evidence type="ECO:0000259" key="2">
    <source>
        <dbReference type="Pfam" id="PF21237"/>
    </source>
</evidence>
<protein>
    <recommendedName>
        <fullName evidence="2">Pus10 N-terminal eukaryotes domain-containing protein</fullName>
    </recommendedName>
</protein>
<gene>
    <name evidence="3" type="ORF">COCON_G00039480</name>
</gene>
<proteinExistence type="predicted"/>
<accession>A0A9Q1E0D2</accession>